<keyword evidence="4" id="KW-0690">Ribosome biogenesis</keyword>
<sequence>MNPYHRAPIMPVVSLPAAVEPFKWADRATQVVADVPLAKFTRLAADLVTTEGSVQVNCRFERNAQRIAFLRGDLATNVSLTCQRCLEPMNLSIQTTIDLALVHDEDEADKLPEDADYIVVAEQDVALAEIIEDELLLNVPYTPMHDHCESLQYKQVDVAAPVKENPFQVLAALKKPSTEE</sequence>
<evidence type="ECO:0000313" key="6">
    <source>
        <dbReference type="EMBL" id="PTQ89377.1"/>
    </source>
</evidence>
<reference evidence="6 7" key="1">
    <citation type="submission" date="2018-04" db="EMBL/GenBank/DDBJ databases">
        <title>Genomic Encyclopedia of Archaeal and Bacterial Type Strains, Phase II (KMG-II): from individual species to whole genera.</title>
        <authorList>
            <person name="Goeker M."/>
        </authorList>
    </citation>
    <scope>NUCLEOTIDE SEQUENCE [LARGE SCALE GENOMIC DNA]</scope>
    <source>
        <strain evidence="6 7">DSM 5822</strain>
    </source>
</reference>
<comment type="function">
    <text evidence="1">Plays a role in synthesis, processing and/or stability of 23S rRNA.</text>
</comment>
<dbReference type="OrthoDB" id="9790372at2"/>
<dbReference type="InterPro" id="IPR039255">
    <property type="entry name" value="YceD_bac"/>
</dbReference>
<comment type="caution">
    <text evidence="6">The sequence shown here is derived from an EMBL/GenBank/DDBJ whole genome shotgun (WGS) entry which is preliminary data.</text>
</comment>
<dbReference type="Pfam" id="PF02620">
    <property type="entry name" value="YceD"/>
    <property type="match status" value="1"/>
</dbReference>
<evidence type="ECO:0000256" key="2">
    <source>
        <dbReference type="ARBA" id="ARBA00010740"/>
    </source>
</evidence>
<evidence type="ECO:0000256" key="1">
    <source>
        <dbReference type="ARBA" id="ARBA00002868"/>
    </source>
</evidence>
<dbReference type="AlphaFoldDB" id="A0A2T5IZA7"/>
<protein>
    <recommendedName>
        <fullName evidence="3">Large ribosomal RNA subunit accumulation protein YceD</fullName>
    </recommendedName>
    <alternativeName>
        <fullName evidence="5">23S rRNA accumulation protein YceD</fullName>
    </alternativeName>
</protein>
<dbReference type="EMBL" id="QAON01000007">
    <property type="protein sequence ID" value="PTQ89377.1"/>
    <property type="molecule type" value="Genomic_DNA"/>
</dbReference>
<gene>
    <name evidence="6" type="ORF">C8N29_107110</name>
</gene>
<proteinExistence type="inferred from homology"/>
<dbReference type="RefSeq" id="WP_107865702.1">
    <property type="nucleotide sequence ID" value="NZ_QAON01000007.1"/>
</dbReference>
<organism evidence="6 7">
    <name type="scientific">Agitococcus lubricus</name>
    <dbReference type="NCBI Taxonomy" id="1077255"/>
    <lineage>
        <taxon>Bacteria</taxon>
        <taxon>Pseudomonadati</taxon>
        <taxon>Pseudomonadota</taxon>
        <taxon>Gammaproteobacteria</taxon>
        <taxon>Moraxellales</taxon>
        <taxon>Moraxellaceae</taxon>
        <taxon>Agitococcus</taxon>
    </lineage>
</organism>
<evidence type="ECO:0000256" key="5">
    <source>
        <dbReference type="ARBA" id="ARBA00031841"/>
    </source>
</evidence>
<dbReference type="InterPro" id="IPR003772">
    <property type="entry name" value="YceD"/>
</dbReference>
<evidence type="ECO:0000256" key="4">
    <source>
        <dbReference type="ARBA" id="ARBA00022517"/>
    </source>
</evidence>
<keyword evidence="7" id="KW-1185">Reference proteome</keyword>
<evidence type="ECO:0000256" key="3">
    <source>
        <dbReference type="ARBA" id="ARBA00015716"/>
    </source>
</evidence>
<dbReference type="Proteomes" id="UP000244223">
    <property type="component" value="Unassembled WGS sequence"/>
</dbReference>
<name>A0A2T5IZA7_9GAMM</name>
<comment type="similarity">
    <text evidence="2">Belongs to the DUF177 domain family.</text>
</comment>
<dbReference type="GO" id="GO:0042254">
    <property type="term" value="P:ribosome biogenesis"/>
    <property type="evidence" value="ECO:0007669"/>
    <property type="project" value="UniProtKB-KW"/>
</dbReference>
<accession>A0A2T5IZA7</accession>
<dbReference type="PANTHER" id="PTHR38099">
    <property type="entry name" value="LARGE RIBOSOMAL RNA SUBUNIT ACCUMULATION PROTEIN YCED"/>
    <property type="match status" value="1"/>
</dbReference>
<dbReference type="PANTHER" id="PTHR38099:SF1">
    <property type="entry name" value="LARGE RIBOSOMAL RNA SUBUNIT ACCUMULATION PROTEIN YCED"/>
    <property type="match status" value="1"/>
</dbReference>
<dbReference type="GO" id="GO:0005829">
    <property type="term" value="C:cytosol"/>
    <property type="evidence" value="ECO:0007669"/>
    <property type="project" value="TreeGrafter"/>
</dbReference>
<evidence type="ECO:0000313" key="7">
    <source>
        <dbReference type="Proteomes" id="UP000244223"/>
    </source>
</evidence>